<reference evidence="1 2" key="1">
    <citation type="journal article" date="2019" name="Commun. Biol.">
        <title>The bagworm genome reveals a unique fibroin gene that provides high tensile strength.</title>
        <authorList>
            <person name="Kono N."/>
            <person name="Nakamura H."/>
            <person name="Ohtoshi R."/>
            <person name="Tomita M."/>
            <person name="Numata K."/>
            <person name="Arakawa K."/>
        </authorList>
    </citation>
    <scope>NUCLEOTIDE SEQUENCE [LARGE SCALE GENOMIC DNA]</scope>
</reference>
<dbReference type="Proteomes" id="UP000299102">
    <property type="component" value="Unassembled WGS sequence"/>
</dbReference>
<name>A0A4C1YAP5_EUMVA</name>
<dbReference type="EMBL" id="BGZK01001163">
    <property type="protein sequence ID" value="GBP73136.1"/>
    <property type="molecule type" value="Genomic_DNA"/>
</dbReference>
<keyword evidence="2" id="KW-1185">Reference proteome</keyword>
<proteinExistence type="predicted"/>
<protein>
    <submittedName>
        <fullName evidence="1">Uncharacterized protein</fullName>
    </submittedName>
</protein>
<gene>
    <name evidence="1" type="ORF">EVAR_52563_1</name>
</gene>
<dbReference type="AlphaFoldDB" id="A0A4C1YAP5"/>
<comment type="caution">
    <text evidence="1">The sequence shown here is derived from an EMBL/GenBank/DDBJ whole genome shotgun (WGS) entry which is preliminary data.</text>
</comment>
<evidence type="ECO:0000313" key="2">
    <source>
        <dbReference type="Proteomes" id="UP000299102"/>
    </source>
</evidence>
<organism evidence="1 2">
    <name type="scientific">Eumeta variegata</name>
    <name type="common">Bagworm moth</name>
    <name type="synonym">Eumeta japonica</name>
    <dbReference type="NCBI Taxonomy" id="151549"/>
    <lineage>
        <taxon>Eukaryota</taxon>
        <taxon>Metazoa</taxon>
        <taxon>Ecdysozoa</taxon>
        <taxon>Arthropoda</taxon>
        <taxon>Hexapoda</taxon>
        <taxon>Insecta</taxon>
        <taxon>Pterygota</taxon>
        <taxon>Neoptera</taxon>
        <taxon>Endopterygota</taxon>
        <taxon>Lepidoptera</taxon>
        <taxon>Glossata</taxon>
        <taxon>Ditrysia</taxon>
        <taxon>Tineoidea</taxon>
        <taxon>Psychidae</taxon>
        <taxon>Oiketicinae</taxon>
        <taxon>Eumeta</taxon>
    </lineage>
</organism>
<accession>A0A4C1YAP5</accession>
<sequence>MKRKIKAVIKPTTVVLIYRGNPGNSKASASRRDSIPGRCAWRMWSDRSLWFSRNLGRVTSSAQQCHYCSANTQWKHKTGSTALSHSEALQRNIARCFEAFEWERIQRQ</sequence>
<evidence type="ECO:0000313" key="1">
    <source>
        <dbReference type="EMBL" id="GBP73136.1"/>
    </source>
</evidence>